<dbReference type="GO" id="GO:0016887">
    <property type="term" value="F:ATP hydrolysis activity"/>
    <property type="evidence" value="ECO:0007669"/>
    <property type="project" value="InterPro"/>
</dbReference>
<evidence type="ECO:0000256" key="3">
    <source>
        <dbReference type="ARBA" id="ARBA00022475"/>
    </source>
</evidence>
<dbReference type="InterPro" id="IPR017871">
    <property type="entry name" value="ABC_transporter-like_CS"/>
</dbReference>
<gene>
    <name evidence="11" type="ORF">SAMN05216179_0125</name>
</gene>
<evidence type="ECO:0000313" key="12">
    <source>
        <dbReference type="Proteomes" id="UP000184184"/>
    </source>
</evidence>
<dbReference type="STRING" id="1027249.SAMN05216179_0125"/>
<evidence type="ECO:0000256" key="2">
    <source>
        <dbReference type="ARBA" id="ARBA00022448"/>
    </source>
</evidence>
<accession>A0A1M7IQH6</accession>
<keyword evidence="8" id="KW-1278">Translocase</keyword>
<dbReference type="InterPro" id="IPR050107">
    <property type="entry name" value="ABC_carbohydrate_import_ATPase"/>
</dbReference>
<dbReference type="PROSITE" id="PS00211">
    <property type="entry name" value="ABC_TRANSPORTER_1"/>
    <property type="match status" value="1"/>
</dbReference>
<feature type="domain" description="ABC transporter" evidence="10">
    <location>
        <begin position="5"/>
        <end position="243"/>
    </location>
</feature>
<organism evidence="11 12">
    <name type="scientific">Gracilibacillus kekensis</name>
    <dbReference type="NCBI Taxonomy" id="1027249"/>
    <lineage>
        <taxon>Bacteria</taxon>
        <taxon>Bacillati</taxon>
        <taxon>Bacillota</taxon>
        <taxon>Bacilli</taxon>
        <taxon>Bacillales</taxon>
        <taxon>Bacillaceae</taxon>
        <taxon>Gracilibacillus</taxon>
    </lineage>
</organism>
<keyword evidence="7 11" id="KW-0067">ATP-binding</keyword>
<dbReference type="GO" id="GO:0005524">
    <property type="term" value="F:ATP binding"/>
    <property type="evidence" value="ECO:0007669"/>
    <property type="project" value="UniProtKB-KW"/>
</dbReference>
<sequence>MSYALQMNSITKEFPGVKALDNVSFSVKKGEIHALCGENGAGKSTLMKVLSGLFPTSDYQGVIEVDEKVRHFESIKDAEEAGIAIIYQELAMVKHMTVAENLILGKEPSTFGFIQKNEMFKETNKWLAEVGLKGISPETVTGSLGIGQQQLIEIAKALSKNAHILILDEPTAALTETEVKILLNILREFRKRGVTCIYISHKIEEVFSIADQITILRDGQTVATKPVEELTEDKVISLMVGRELKERFPKIETQAGKMVLEVSNYTIWDPIIPTKKVLDDISFHVRAGEILGIAGLMGSGRTELVMSLFGSYAGVNQGEVRINGRKATIQTPQQAIKHGMALVSEDRKRYGLILGMDIKNNVTMASLDAVSKMKFLDGNKEIYFGNTYLDSLRIKAPSVETLVGQLSGGNQQKVVLGKWLMTKPKLLILDEPTRGIDVGAKFEIYNIINQLVKEGVAIIMISSELPEVIGMSHRIMVISEGCKAAEFDADEVTQEKIMTAATGGTLV</sequence>
<dbReference type="RefSeq" id="WP_280174025.1">
    <property type="nucleotide sequence ID" value="NZ_FRCZ01000001.1"/>
</dbReference>
<proteinExistence type="predicted"/>
<dbReference type="CDD" id="cd03216">
    <property type="entry name" value="ABC_Carb_Monos_I"/>
    <property type="match status" value="1"/>
</dbReference>
<keyword evidence="3" id="KW-1003">Cell membrane</keyword>
<evidence type="ECO:0000256" key="1">
    <source>
        <dbReference type="ARBA" id="ARBA00004202"/>
    </source>
</evidence>
<feature type="domain" description="ABC transporter" evidence="10">
    <location>
        <begin position="260"/>
        <end position="505"/>
    </location>
</feature>
<dbReference type="AlphaFoldDB" id="A0A1M7IQH6"/>
<dbReference type="SMART" id="SM00382">
    <property type="entry name" value="AAA"/>
    <property type="match status" value="2"/>
</dbReference>
<evidence type="ECO:0000313" key="11">
    <source>
        <dbReference type="EMBL" id="SHM43064.1"/>
    </source>
</evidence>
<keyword evidence="2" id="KW-0813">Transport</keyword>
<reference evidence="11 12" key="1">
    <citation type="submission" date="2016-11" db="EMBL/GenBank/DDBJ databases">
        <authorList>
            <person name="Jaros S."/>
            <person name="Januszkiewicz K."/>
            <person name="Wedrychowicz H."/>
        </authorList>
    </citation>
    <scope>NUCLEOTIDE SEQUENCE [LARGE SCALE GENOMIC DNA]</scope>
    <source>
        <strain evidence="11 12">CGMCC 1.10681</strain>
    </source>
</reference>
<dbReference type="CDD" id="cd03215">
    <property type="entry name" value="ABC_Carb_Monos_II"/>
    <property type="match status" value="1"/>
</dbReference>
<dbReference type="PROSITE" id="PS50893">
    <property type="entry name" value="ABC_TRANSPORTER_2"/>
    <property type="match status" value="2"/>
</dbReference>
<keyword evidence="5" id="KW-0677">Repeat</keyword>
<keyword evidence="9" id="KW-0472">Membrane</keyword>
<keyword evidence="6" id="KW-0547">Nucleotide-binding</keyword>
<dbReference type="InterPro" id="IPR003593">
    <property type="entry name" value="AAA+_ATPase"/>
</dbReference>
<dbReference type="Pfam" id="PF00005">
    <property type="entry name" value="ABC_tran"/>
    <property type="match status" value="2"/>
</dbReference>
<dbReference type="InterPro" id="IPR027417">
    <property type="entry name" value="P-loop_NTPase"/>
</dbReference>
<dbReference type="NCBIfam" id="NF010069">
    <property type="entry name" value="PRK13549.1"/>
    <property type="match status" value="1"/>
</dbReference>
<dbReference type="FunFam" id="3.40.50.300:FF:000127">
    <property type="entry name" value="Ribose import ATP-binding protein RbsA"/>
    <property type="match status" value="1"/>
</dbReference>
<evidence type="ECO:0000256" key="5">
    <source>
        <dbReference type="ARBA" id="ARBA00022737"/>
    </source>
</evidence>
<keyword evidence="4" id="KW-0762">Sugar transport</keyword>
<evidence type="ECO:0000256" key="8">
    <source>
        <dbReference type="ARBA" id="ARBA00022967"/>
    </source>
</evidence>
<dbReference type="Gene3D" id="3.40.50.300">
    <property type="entry name" value="P-loop containing nucleotide triphosphate hydrolases"/>
    <property type="match status" value="2"/>
</dbReference>
<name>A0A1M7IQH6_9BACI</name>
<comment type="subcellular location">
    <subcellularLocation>
        <location evidence="1">Cell membrane</location>
        <topology evidence="1">Peripheral membrane protein</topology>
    </subcellularLocation>
</comment>
<evidence type="ECO:0000256" key="7">
    <source>
        <dbReference type="ARBA" id="ARBA00022840"/>
    </source>
</evidence>
<dbReference type="InterPro" id="IPR003439">
    <property type="entry name" value="ABC_transporter-like_ATP-bd"/>
</dbReference>
<evidence type="ECO:0000256" key="6">
    <source>
        <dbReference type="ARBA" id="ARBA00022741"/>
    </source>
</evidence>
<dbReference type="GO" id="GO:0005886">
    <property type="term" value="C:plasma membrane"/>
    <property type="evidence" value="ECO:0007669"/>
    <property type="project" value="UniProtKB-SubCell"/>
</dbReference>
<evidence type="ECO:0000256" key="9">
    <source>
        <dbReference type="ARBA" id="ARBA00023136"/>
    </source>
</evidence>
<dbReference type="PANTHER" id="PTHR43790">
    <property type="entry name" value="CARBOHYDRATE TRANSPORT ATP-BINDING PROTEIN MG119-RELATED"/>
    <property type="match status" value="1"/>
</dbReference>
<dbReference type="SUPFAM" id="SSF52540">
    <property type="entry name" value="P-loop containing nucleoside triphosphate hydrolases"/>
    <property type="match status" value="2"/>
</dbReference>
<dbReference type="PANTHER" id="PTHR43790:SF1">
    <property type="entry name" value="XYLOSE IMPORT ATP-BINDING PROTEIN XYLG"/>
    <property type="match status" value="1"/>
</dbReference>
<keyword evidence="12" id="KW-1185">Reference proteome</keyword>
<protein>
    <submittedName>
        <fullName evidence="11">D-xylose transport system ATP-binding protein</fullName>
    </submittedName>
</protein>
<evidence type="ECO:0000256" key="4">
    <source>
        <dbReference type="ARBA" id="ARBA00022597"/>
    </source>
</evidence>
<evidence type="ECO:0000259" key="10">
    <source>
        <dbReference type="PROSITE" id="PS50893"/>
    </source>
</evidence>
<dbReference type="EMBL" id="FRCZ01000001">
    <property type="protein sequence ID" value="SHM43064.1"/>
    <property type="molecule type" value="Genomic_DNA"/>
</dbReference>
<dbReference type="Proteomes" id="UP000184184">
    <property type="component" value="Unassembled WGS sequence"/>
</dbReference>